<protein>
    <submittedName>
        <fullName evidence="1">Uncharacterized protein</fullName>
    </submittedName>
</protein>
<evidence type="ECO:0000313" key="2">
    <source>
        <dbReference type="Proteomes" id="UP000604046"/>
    </source>
</evidence>
<evidence type="ECO:0000313" key="1">
    <source>
        <dbReference type="EMBL" id="CAE7359006.1"/>
    </source>
</evidence>
<sequence>MAKHWKAALEQAFPTLLHGQVDYEAEYVLAAVNHAQACIIGGAAVSICGLGMVVSQVGAFQCSGGGTALLAKAISLARELGATFFSPRAPRQQRPCILGSGGLSPTGLEPCGGRGCHARTDHCAGS</sequence>
<dbReference type="EMBL" id="CAJNDS010002170">
    <property type="protein sequence ID" value="CAE7359006.1"/>
    <property type="molecule type" value="Genomic_DNA"/>
</dbReference>
<name>A0A812PY83_9DINO</name>
<comment type="caution">
    <text evidence="1">The sequence shown here is derived from an EMBL/GenBank/DDBJ whole genome shotgun (WGS) entry which is preliminary data.</text>
</comment>
<dbReference type="Proteomes" id="UP000604046">
    <property type="component" value="Unassembled WGS sequence"/>
</dbReference>
<accession>A0A812PY83</accession>
<gene>
    <name evidence="1" type="ORF">SNAT2548_LOCUS19219</name>
</gene>
<organism evidence="1 2">
    <name type="scientific">Symbiodinium natans</name>
    <dbReference type="NCBI Taxonomy" id="878477"/>
    <lineage>
        <taxon>Eukaryota</taxon>
        <taxon>Sar</taxon>
        <taxon>Alveolata</taxon>
        <taxon>Dinophyceae</taxon>
        <taxon>Suessiales</taxon>
        <taxon>Symbiodiniaceae</taxon>
        <taxon>Symbiodinium</taxon>
    </lineage>
</organism>
<keyword evidence="2" id="KW-1185">Reference proteome</keyword>
<dbReference type="AlphaFoldDB" id="A0A812PY83"/>
<proteinExistence type="predicted"/>
<reference evidence="1" key="1">
    <citation type="submission" date="2021-02" db="EMBL/GenBank/DDBJ databases">
        <authorList>
            <person name="Dougan E. K."/>
            <person name="Rhodes N."/>
            <person name="Thang M."/>
            <person name="Chan C."/>
        </authorList>
    </citation>
    <scope>NUCLEOTIDE SEQUENCE</scope>
</reference>